<accession>A0A838WK15</accession>
<dbReference type="CDD" id="cd02440">
    <property type="entry name" value="AdoMet_MTases"/>
    <property type="match status" value="1"/>
</dbReference>
<protein>
    <submittedName>
        <fullName evidence="2">Class I SAM-dependent methyltransferase</fullName>
    </submittedName>
</protein>
<evidence type="ECO:0000259" key="1">
    <source>
        <dbReference type="Pfam" id="PF08241"/>
    </source>
</evidence>
<keyword evidence="2" id="KW-0808">Transferase</keyword>
<evidence type="ECO:0000313" key="2">
    <source>
        <dbReference type="EMBL" id="MBA4466011.1"/>
    </source>
</evidence>
<dbReference type="EMBL" id="VDFG01000732">
    <property type="protein sequence ID" value="MBA4466011.1"/>
    <property type="molecule type" value="Genomic_DNA"/>
</dbReference>
<dbReference type="GO" id="GO:0008757">
    <property type="term" value="F:S-adenosylmethionine-dependent methyltransferase activity"/>
    <property type="evidence" value="ECO:0007669"/>
    <property type="project" value="InterPro"/>
</dbReference>
<feature type="domain" description="Methyltransferase type 11" evidence="1">
    <location>
        <begin position="48"/>
        <end position="133"/>
    </location>
</feature>
<sequence length="238" mass="26661">MTDPDKIQSDYYTQTASSYDDMHGDPEHDVALSYISSLITGLNISNILDVGCGTGRGIKYFLSKHKNLTIKGVEPVEALIEIAVNKNHISHQLISKGNGENLPFTDQSFDAVFELAMLHHVPHPNLVVSEMIRGARKAIFISDSNRFGQGSYLARWVKLILYKLGLWKWADLIRTQGKGYTITPGDGLAYSYSVFDSYDLLAQWADRIILIPTVPFSSKTWFHPLLTSGHILMCAIRE</sequence>
<proteinExistence type="predicted"/>
<dbReference type="PANTHER" id="PTHR43591">
    <property type="entry name" value="METHYLTRANSFERASE"/>
    <property type="match status" value="1"/>
</dbReference>
<dbReference type="InterPro" id="IPR013216">
    <property type="entry name" value="Methyltransf_11"/>
</dbReference>
<dbReference type="Gene3D" id="3.40.50.150">
    <property type="entry name" value="Vaccinia Virus protein VP39"/>
    <property type="match status" value="1"/>
</dbReference>
<organism evidence="2 3">
    <name type="scientific">Cylindrospermopsis raciborskii CS-506_A</name>
    <dbReference type="NCBI Taxonomy" id="2585140"/>
    <lineage>
        <taxon>Bacteria</taxon>
        <taxon>Bacillati</taxon>
        <taxon>Cyanobacteriota</taxon>
        <taxon>Cyanophyceae</taxon>
        <taxon>Nostocales</taxon>
        <taxon>Aphanizomenonaceae</taxon>
        <taxon>Cylindrospermopsis</taxon>
    </lineage>
</organism>
<dbReference type="GO" id="GO:0032259">
    <property type="term" value="P:methylation"/>
    <property type="evidence" value="ECO:0007669"/>
    <property type="project" value="UniProtKB-KW"/>
</dbReference>
<dbReference type="SUPFAM" id="SSF53335">
    <property type="entry name" value="S-adenosyl-L-methionine-dependent methyltransferases"/>
    <property type="match status" value="1"/>
</dbReference>
<evidence type="ECO:0000313" key="3">
    <source>
        <dbReference type="Proteomes" id="UP000538075"/>
    </source>
</evidence>
<keyword evidence="2" id="KW-0489">Methyltransferase</keyword>
<dbReference type="InterPro" id="IPR029063">
    <property type="entry name" value="SAM-dependent_MTases_sf"/>
</dbReference>
<name>A0A838WK15_9CYAN</name>
<dbReference type="Pfam" id="PF08241">
    <property type="entry name" value="Methyltransf_11"/>
    <property type="match status" value="1"/>
</dbReference>
<dbReference type="Proteomes" id="UP000538075">
    <property type="component" value="Unassembled WGS sequence"/>
</dbReference>
<reference evidence="2 3" key="1">
    <citation type="journal article" date="2020" name="J. Appl. Phycol.">
        <title>Morphological changes and genome evolution in Raphidiopsis raciborskii CS-506 after 23 years in culture.</title>
        <authorList>
            <person name="Willis A."/>
            <person name="Bent S.J."/>
            <person name="Jameson I.D."/>
        </authorList>
    </citation>
    <scope>NUCLEOTIDE SEQUENCE [LARGE SCALE GENOMIC DNA]</scope>
    <source>
        <strain evidence="2 3">CS-506_A</strain>
    </source>
</reference>
<gene>
    <name evidence="2" type="ORF">FHK98_10600</name>
</gene>
<dbReference type="AlphaFoldDB" id="A0A838WK15"/>
<comment type="caution">
    <text evidence="2">The sequence shown here is derived from an EMBL/GenBank/DDBJ whole genome shotgun (WGS) entry which is preliminary data.</text>
</comment>